<dbReference type="EMBL" id="LSCR01000008">
    <property type="protein sequence ID" value="KXB34963.1"/>
    <property type="molecule type" value="Genomic_DNA"/>
</dbReference>
<comment type="caution">
    <text evidence="1">The sequence shown here is derived from an EMBL/GenBank/DDBJ whole genome shotgun (WGS) entry which is preliminary data.</text>
</comment>
<proteinExistence type="predicted"/>
<evidence type="ECO:0000313" key="2">
    <source>
        <dbReference type="Proteomes" id="UP000070675"/>
    </source>
</evidence>
<reference evidence="2" key="1">
    <citation type="submission" date="2016-01" db="EMBL/GenBank/DDBJ databases">
        <authorList>
            <person name="Mitreva M."/>
            <person name="Pepin K.H."/>
            <person name="Mihindukulasuriya K.A."/>
            <person name="Fulton R."/>
            <person name="Fronick C."/>
            <person name="O'Laughlin M."/>
            <person name="Miner T."/>
            <person name="Herter B."/>
            <person name="Rosa B.A."/>
            <person name="Cordes M."/>
            <person name="Tomlinson C."/>
            <person name="Wollam A."/>
            <person name="Palsikar V.B."/>
            <person name="Mardis E.R."/>
            <person name="Wilson R.K."/>
        </authorList>
    </citation>
    <scope>NUCLEOTIDE SEQUENCE [LARGE SCALE GENOMIC DNA]</scope>
    <source>
        <strain evidence="2">DNF00019</strain>
    </source>
</reference>
<dbReference type="Proteomes" id="UP000070675">
    <property type="component" value="Unassembled WGS sequence"/>
</dbReference>
<organism evidence="1 2">
    <name type="scientific">Atopobium deltae</name>
    <dbReference type="NCBI Taxonomy" id="1393034"/>
    <lineage>
        <taxon>Bacteria</taxon>
        <taxon>Bacillati</taxon>
        <taxon>Actinomycetota</taxon>
        <taxon>Coriobacteriia</taxon>
        <taxon>Coriobacteriales</taxon>
        <taxon>Atopobiaceae</taxon>
        <taxon>Atopobium</taxon>
    </lineage>
</organism>
<name>A0A133XVM8_9ACTN</name>
<dbReference type="PATRIC" id="fig|1393034.3.peg.636"/>
<evidence type="ECO:0000313" key="1">
    <source>
        <dbReference type="EMBL" id="KXB34963.1"/>
    </source>
</evidence>
<keyword evidence="2" id="KW-1185">Reference proteome</keyword>
<sequence>MVDSLCLINSILGFRVLDSTKYETRKILTATASPQIWQSSSFVYL</sequence>
<protein>
    <submittedName>
        <fullName evidence="1">Uncharacterized protein</fullName>
    </submittedName>
</protein>
<dbReference type="AlphaFoldDB" id="A0A133XVM8"/>
<accession>A0A133XVM8</accession>
<gene>
    <name evidence="1" type="ORF">HMPREF3192_00656</name>
</gene>